<gene>
    <name evidence="5 9" type="primary">rplE</name>
    <name evidence="9" type="ORF">QYS49_11125</name>
</gene>
<sequence>MANPRIKDLYLGEIIPALKEKFQYSSAMQVPKLTKIVINKGIGAATADKKLVDIGVEELTMITGQKAVPTYAKNSISNFKLREGMPIGAKVTLRGEKMYEFLDRLVSVSLPRVRDFQGVKDKGFDGRGNYTLGVKEQIIFPEISIDKVSTISGMDITFVTTANTDEESYELMKAFGMPFASKNNK</sequence>
<keyword evidence="5" id="KW-0699">rRNA-binding</keyword>
<evidence type="ECO:0000256" key="3">
    <source>
        <dbReference type="ARBA" id="ARBA00023274"/>
    </source>
</evidence>
<dbReference type="GO" id="GO:0000049">
    <property type="term" value="F:tRNA binding"/>
    <property type="evidence" value="ECO:0007669"/>
    <property type="project" value="UniProtKB-UniRule"/>
</dbReference>
<dbReference type="EMBL" id="CP129971">
    <property type="protein sequence ID" value="WKK77606.2"/>
    <property type="molecule type" value="Genomic_DNA"/>
</dbReference>
<dbReference type="GO" id="GO:0003735">
    <property type="term" value="F:structural constituent of ribosome"/>
    <property type="evidence" value="ECO:0007669"/>
    <property type="project" value="InterPro"/>
</dbReference>
<protein>
    <recommendedName>
        <fullName evidence="4 5">Large ribosomal subunit protein uL5</fullName>
    </recommendedName>
</protein>
<dbReference type="SUPFAM" id="SSF55282">
    <property type="entry name" value="RL5-like"/>
    <property type="match status" value="1"/>
</dbReference>
<dbReference type="PIRSF" id="PIRSF002161">
    <property type="entry name" value="Ribosomal_L5"/>
    <property type="match status" value="1"/>
</dbReference>
<evidence type="ECO:0000256" key="4">
    <source>
        <dbReference type="ARBA" id="ARBA00035245"/>
    </source>
</evidence>
<keyword evidence="10" id="KW-1185">Reference proteome</keyword>
<comment type="similarity">
    <text evidence="1 5 6">Belongs to the universal ribosomal protein uL5 family.</text>
</comment>
<comment type="subunit">
    <text evidence="5">Part of the 50S ribosomal subunit; part of the 5S rRNA/L5/L18/L25 subcomplex. Contacts the 5S rRNA and the P site tRNA. Forms a bridge to the 30S subunit in the 70S ribosome.</text>
</comment>
<dbReference type="PROSITE" id="PS00358">
    <property type="entry name" value="RIBOSOMAL_L5"/>
    <property type="match status" value="1"/>
</dbReference>
<name>A0AA49GEJ2_9BACT</name>
<accession>A0AA49GEJ2</accession>
<dbReference type="KEGG" id="msaa:QYS49_11125"/>
<keyword evidence="5" id="KW-0694">RNA-binding</keyword>
<dbReference type="AlphaFoldDB" id="A0AA49GEJ2"/>
<proteinExistence type="inferred from homology"/>
<comment type="function">
    <text evidence="5">This is 1 of the proteins that bind and probably mediate the attachment of the 5S RNA into the large ribosomal subunit, where it forms part of the central protuberance. In the 70S ribosome it contacts protein S13 of the 30S subunit (bridge B1b), connecting the 2 subunits; this bridge is implicated in subunit movement. Contacts the P site tRNA; the 5S rRNA and some of its associated proteins might help stabilize positioning of ribosome-bound tRNAs.</text>
</comment>
<keyword evidence="2 5" id="KW-0689">Ribosomal protein</keyword>
<dbReference type="PANTHER" id="PTHR11994">
    <property type="entry name" value="60S RIBOSOMAL PROTEIN L11-RELATED"/>
    <property type="match status" value="1"/>
</dbReference>
<evidence type="ECO:0000256" key="6">
    <source>
        <dbReference type="RuleBase" id="RU003930"/>
    </source>
</evidence>
<dbReference type="FunFam" id="3.30.1440.10:FF:000001">
    <property type="entry name" value="50S ribosomal protein L5"/>
    <property type="match status" value="1"/>
</dbReference>
<dbReference type="InterPro" id="IPR020929">
    <property type="entry name" value="Ribosomal_uL5_CS"/>
</dbReference>
<evidence type="ECO:0000256" key="2">
    <source>
        <dbReference type="ARBA" id="ARBA00022980"/>
    </source>
</evidence>
<evidence type="ECO:0000259" key="8">
    <source>
        <dbReference type="Pfam" id="PF00673"/>
    </source>
</evidence>
<dbReference type="InterPro" id="IPR031309">
    <property type="entry name" value="Ribosomal_uL5_C"/>
</dbReference>
<evidence type="ECO:0000259" key="7">
    <source>
        <dbReference type="Pfam" id="PF00281"/>
    </source>
</evidence>
<dbReference type="InterPro" id="IPR022803">
    <property type="entry name" value="Ribosomal_uL5_dom_sf"/>
</dbReference>
<dbReference type="NCBIfam" id="NF000585">
    <property type="entry name" value="PRK00010.1"/>
    <property type="match status" value="1"/>
</dbReference>
<keyword evidence="3 5" id="KW-0687">Ribonucleoprotein</keyword>
<dbReference type="InterPro" id="IPR020930">
    <property type="entry name" value="Ribosomal_uL5_bac-type"/>
</dbReference>
<dbReference type="Pfam" id="PF00673">
    <property type="entry name" value="Ribosomal_L5_C"/>
    <property type="match status" value="1"/>
</dbReference>
<dbReference type="Proteomes" id="UP001230496">
    <property type="component" value="Chromosome"/>
</dbReference>
<evidence type="ECO:0000313" key="9">
    <source>
        <dbReference type="EMBL" id="WKK77606.2"/>
    </source>
</evidence>
<organism evidence="9 10">
    <name type="scientific">Marivirga salinarum</name>
    <dbReference type="NCBI Taxonomy" id="3059078"/>
    <lineage>
        <taxon>Bacteria</taxon>
        <taxon>Pseudomonadati</taxon>
        <taxon>Bacteroidota</taxon>
        <taxon>Cytophagia</taxon>
        <taxon>Cytophagales</taxon>
        <taxon>Marivirgaceae</taxon>
        <taxon>Marivirga</taxon>
    </lineage>
</organism>
<dbReference type="RefSeq" id="WP_308349478.1">
    <property type="nucleotide sequence ID" value="NZ_CP129971.1"/>
</dbReference>
<dbReference type="Pfam" id="PF00281">
    <property type="entry name" value="Ribosomal_L5"/>
    <property type="match status" value="1"/>
</dbReference>
<dbReference type="GO" id="GO:1990904">
    <property type="term" value="C:ribonucleoprotein complex"/>
    <property type="evidence" value="ECO:0007669"/>
    <property type="project" value="UniProtKB-KW"/>
</dbReference>
<keyword evidence="5" id="KW-0820">tRNA-binding</keyword>
<feature type="domain" description="Large ribosomal subunit protein uL5 C-terminal" evidence="8">
    <location>
        <begin position="86"/>
        <end position="179"/>
    </location>
</feature>
<dbReference type="GO" id="GO:0019843">
    <property type="term" value="F:rRNA binding"/>
    <property type="evidence" value="ECO:0007669"/>
    <property type="project" value="UniProtKB-UniRule"/>
</dbReference>
<dbReference type="InterPro" id="IPR031310">
    <property type="entry name" value="Ribosomal_uL5_N"/>
</dbReference>
<feature type="domain" description="Large ribosomal subunit protein uL5 N-terminal" evidence="7">
    <location>
        <begin position="27"/>
        <end position="82"/>
    </location>
</feature>
<evidence type="ECO:0000313" key="10">
    <source>
        <dbReference type="Proteomes" id="UP001230496"/>
    </source>
</evidence>
<dbReference type="GO" id="GO:0005840">
    <property type="term" value="C:ribosome"/>
    <property type="evidence" value="ECO:0007669"/>
    <property type="project" value="UniProtKB-KW"/>
</dbReference>
<dbReference type="HAMAP" id="MF_01333_B">
    <property type="entry name" value="Ribosomal_uL5_B"/>
    <property type="match status" value="1"/>
</dbReference>
<evidence type="ECO:0000256" key="5">
    <source>
        <dbReference type="HAMAP-Rule" id="MF_01333"/>
    </source>
</evidence>
<dbReference type="GO" id="GO:0006412">
    <property type="term" value="P:translation"/>
    <property type="evidence" value="ECO:0007669"/>
    <property type="project" value="UniProtKB-UniRule"/>
</dbReference>
<dbReference type="Gene3D" id="3.30.1440.10">
    <property type="match status" value="1"/>
</dbReference>
<reference evidence="9 10" key="1">
    <citation type="submission" date="2023-08" db="EMBL/GenBank/DDBJ databases">
        <title>Comparative genomics and taxonomic characterization of three novel marine species of genus Marivirga.</title>
        <authorList>
            <person name="Muhammad N."/>
            <person name="Kim S.-G."/>
        </authorList>
    </citation>
    <scope>NUCLEOTIDE SEQUENCE [LARGE SCALE GENOMIC DNA]</scope>
    <source>
        <strain evidence="9 10">BDSF4-3</strain>
    </source>
</reference>
<dbReference type="InterPro" id="IPR002132">
    <property type="entry name" value="Ribosomal_uL5"/>
</dbReference>
<evidence type="ECO:0000256" key="1">
    <source>
        <dbReference type="ARBA" id="ARBA00008553"/>
    </source>
</evidence>